<dbReference type="PANTHER" id="PTHR33375">
    <property type="entry name" value="CHROMOSOME-PARTITIONING PROTEIN PARB-RELATED"/>
    <property type="match status" value="1"/>
</dbReference>
<dbReference type="GO" id="GO:0005694">
    <property type="term" value="C:chromosome"/>
    <property type="evidence" value="ECO:0007669"/>
    <property type="project" value="TreeGrafter"/>
</dbReference>
<name>A0A1D3KAQ3_PSEVE</name>
<dbReference type="InterPro" id="IPR004437">
    <property type="entry name" value="ParB/RepB/Spo0J"/>
</dbReference>
<keyword evidence="2" id="KW-0159">Chromosome partition</keyword>
<evidence type="ECO:0000256" key="1">
    <source>
        <dbReference type="ARBA" id="ARBA00006295"/>
    </source>
</evidence>
<keyword evidence="5" id="KW-0614">Plasmid</keyword>
<dbReference type="InterPro" id="IPR041468">
    <property type="entry name" value="HTH_ParB/Spo0J"/>
</dbReference>
<dbReference type="PANTHER" id="PTHR33375:SF1">
    <property type="entry name" value="CHROMOSOME-PARTITIONING PROTEIN PARB-RELATED"/>
    <property type="match status" value="1"/>
</dbReference>
<evidence type="ECO:0000256" key="3">
    <source>
        <dbReference type="SAM" id="MobiDB-lite"/>
    </source>
</evidence>
<dbReference type="InterPro" id="IPR036086">
    <property type="entry name" value="ParB/Sulfiredoxin_sf"/>
</dbReference>
<geneLocation type="plasmid" evidence="6">
    <name>pve_Plasmid</name>
</geneLocation>
<sequence>MRKTSPIGKPAVIATEGSSIQGVSVPKTMPVAHLKPMEEVLRQIGLSDDPASETLSPPNGALVSAPRHFEPGPADVELATEKLPGEVMFLQMSLIRKGKYQPRRVFDQEKLALLANTIEDNGGLNNAIVVRPLPDGNFELIAGERRFLAHELLRKHTIYALVRHLTDEEAAVLSVADNDAREDLTDFERGVSYKQLLDDKIVQNQTELSRRVGRSMATISRCLAYFKLPAPVIGMLEENPELIGNRVVADLVALSDQGHTETVIAAASRIRDGSSQDSSINWAKSEVRKKEHPHTPSPPKHIAYKERTQLDARIDGRKVILTPPKGVNPEEVLKYLEEMLKERS</sequence>
<feature type="domain" description="ParB-like N-terminal" evidence="4">
    <location>
        <begin position="88"/>
        <end position="179"/>
    </location>
</feature>
<dbReference type="GO" id="GO:0003677">
    <property type="term" value="F:DNA binding"/>
    <property type="evidence" value="ECO:0007669"/>
    <property type="project" value="InterPro"/>
</dbReference>
<feature type="region of interest" description="Disordered" evidence="3">
    <location>
        <begin position="285"/>
        <end position="305"/>
    </location>
</feature>
<dbReference type="NCBIfam" id="TIGR00180">
    <property type="entry name" value="parB_part"/>
    <property type="match status" value="1"/>
</dbReference>
<protein>
    <submittedName>
        <fullName evidence="5">Chromosome partitioning protein ParB</fullName>
    </submittedName>
</protein>
<organism evidence="5 6">
    <name type="scientific">Pseudomonas veronii 1YdBTEX2</name>
    <dbReference type="NCBI Taxonomy" id="1295141"/>
    <lineage>
        <taxon>Bacteria</taxon>
        <taxon>Pseudomonadati</taxon>
        <taxon>Pseudomonadota</taxon>
        <taxon>Gammaproteobacteria</taxon>
        <taxon>Pseudomonadales</taxon>
        <taxon>Pseudomonadaceae</taxon>
        <taxon>Pseudomonas</taxon>
    </lineage>
</organism>
<dbReference type="InterPro" id="IPR003115">
    <property type="entry name" value="ParB_N"/>
</dbReference>
<dbReference type="EMBL" id="LT599585">
    <property type="protein sequence ID" value="SBW85387.1"/>
    <property type="molecule type" value="Genomic_DNA"/>
</dbReference>
<evidence type="ECO:0000313" key="5">
    <source>
        <dbReference type="EMBL" id="SBW85387.1"/>
    </source>
</evidence>
<dbReference type="GO" id="GO:0007059">
    <property type="term" value="P:chromosome segregation"/>
    <property type="evidence" value="ECO:0007669"/>
    <property type="project" value="UniProtKB-KW"/>
</dbReference>
<dbReference type="SUPFAM" id="SSF109709">
    <property type="entry name" value="KorB DNA-binding domain-like"/>
    <property type="match status" value="1"/>
</dbReference>
<reference evidence="6" key="1">
    <citation type="submission" date="2016-07" db="EMBL/GenBank/DDBJ databases">
        <authorList>
            <person name="Florea S."/>
            <person name="Webb J.S."/>
            <person name="Jaromczyk J."/>
            <person name="Schardl C.L."/>
        </authorList>
    </citation>
    <scope>NUCLEOTIDE SEQUENCE [LARGE SCALE GENOMIC DNA]</scope>
    <source>
        <strain evidence="6">1YdBTEX2</strain>
        <plasmid evidence="6">Plasmid pve_Plasmid</plasmid>
    </source>
</reference>
<dbReference type="InterPro" id="IPR050336">
    <property type="entry name" value="Chromosome_partition/occlusion"/>
</dbReference>
<dbReference type="AlphaFoldDB" id="A0A1D3KAQ3"/>
<dbReference type="Pfam" id="PF02195">
    <property type="entry name" value="ParB_N"/>
    <property type="match status" value="1"/>
</dbReference>
<dbReference type="Gene3D" id="3.90.1530.10">
    <property type="entry name" value="Conserved hypothetical protein from pyrococcus furiosus pfu- 392566-001, ParB domain"/>
    <property type="match status" value="1"/>
</dbReference>
<dbReference type="Proteomes" id="UP000245431">
    <property type="component" value="Plasmid PVE_plasmid"/>
</dbReference>
<evidence type="ECO:0000313" key="6">
    <source>
        <dbReference type="Proteomes" id="UP000245431"/>
    </source>
</evidence>
<gene>
    <name evidence="5" type="ORF">PVE_P0350</name>
</gene>
<accession>A0A1D3KAQ3</accession>
<dbReference type="Gene3D" id="1.10.10.2830">
    <property type="match status" value="1"/>
</dbReference>
<dbReference type="Pfam" id="PF17762">
    <property type="entry name" value="HTH_ParB"/>
    <property type="match status" value="1"/>
</dbReference>
<comment type="similarity">
    <text evidence="1">Belongs to the ParB family.</text>
</comment>
<evidence type="ECO:0000259" key="4">
    <source>
        <dbReference type="SMART" id="SM00470"/>
    </source>
</evidence>
<evidence type="ECO:0000256" key="2">
    <source>
        <dbReference type="ARBA" id="ARBA00022829"/>
    </source>
</evidence>
<dbReference type="SMART" id="SM00470">
    <property type="entry name" value="ParB"/>
    <property type="match status" value="1"/>
</dbReference>
<dbReference type="SUPFAM" id="SSF110849">
    <property type="entry name" value="ParB/Sulfiredoxin"/>
    <property type="match status" value="1"/>
</dbReference>
<proteinExistence type="inferred from homology"/>